<name>A0A1K1LB50_9BACT</name>
<dbReference type="KEGG" id="dpg:DESPIGER_0035"/>
<protein>
    <submittedName>
        <fullName evidence="1">Uncharacterized protein</fullName>
    </submittedName>
</protein>
<sequence length="39" mass="4416">MEELQGEYIAALGVKLNERLMELDGVNRRIAILSRELGD</sequence>
<keyword evidence="2" id="KW-1185">Reference proteome</keyword>
<dbReference type="Proteomes" id="UP000186323">
    <property type="component" value="Chromosome I"/>
</dbReference>
<accession>A0A1K1LB50</accession>
<proteinExistence type="predicted"/>
<dbReference type="EMBL" id="LT630450">
    <property type="protein sequence ID" value="SFV71940.1"/>
    <property type="molecule type" value="Genomic_DNA"/>
</dbReference>
<evidence type="ECO:0000313" key="2">
    <source>
        <dbReference type="Proteomes" id="UP000186323"/>
    </source>
</evidence>
<dbReference type="AlphaFoldDB" id="A0A1K1LB50"/>
<gene>
    <name evidence="1" type="ORF">DESPIGER_0035</name>
</gene>
<reference evidence="2" key="1">
    <citation type="submission" date="2016-10" db="EMBL/GenBank/DDBJ databases">
        <authorList>
            <person name="Wegmann U."/>
        </authorList>
    </citation>
    <scope>NUCLEOTIDE SEQUENCE [LARGE SCALE GENOMIC DNA]</scope>
</reference>
<organism evidence="1 2">
    <name type="scientific">Desulfovibrio piger</name>
    <dbReference type="NCBI Taxonomy" id="901"/>
    <lineage>
        <taxon>Bacteria</taxon>
        <taxon>Pseudomonadati</taxon>
        <taxon>Thermodesulfobacteriota</taxon>
        <taxon>Desulfovibrionia</taxon>
        <taxon>Desulfovibrionales</taxon>
        <taxon>Desulfovibrionaceae</taxon>
        <taxon>Desulfovibrio</taxon>
    </lineage>
</organism>
<evidence type="ECO:0000313" key="1">
    <source>
        <dbReference type="EMBL" id="SFV71940.1"/>
    </source>
</evidence>